<dbReference type="EMBL" id="JAENRR010000022">
    <property type="protein sequence ID" value="MBK3517791.1"/>
    <property type="molecule type" value="Genomic_DNA"/>
</dbReference>
<reference evidence="1 2" key="1">
    <citation type="submission" date="2021-01" db="EMBL/GenBank/DDBJ databases">
        <title>Carboxyliciviraga sp.nov., isolated from coastal sediments.</title>
        <authorList>
            <person name="Lu D."/>
            <person name="Zhang T."/>
        </authorList>
    </citation>
    <scope>NUCLEOTIDE SEQUENCE [LARGE SCALE GENOMIC DNA]</scope>
    <source>
        <strain evidence="1 2">N1Y132</strain>
    </source>
</reference>
<gene>
    <name evidence="1" type="ORF">JIV24_10650</name>
</gene>
<comment type="caution">
    <text evidence="1">The sequence shown here is derived from an EMBL/GenBank/DDBJ whole genome shotgun (WGS) entry which is preliminary data.</text>
</comment>
<dbReference type="Proteomes" id="UP000605676">
    <property type="component" value="Unassembled WGS sequence"/>
</dbReference>
<dbReference type="RefSeq" id="WP_200465021.1">
    <property type="nucleotide sequence ID" value="NZ_JAENRR010000022.1"/>
</dbReference>
<sequence>MPFLKYQDNNVLAFEGEVDWNAYKRWHLIGFAGMGTAFKDYSDISDGNNVVSGGGGFRYLIARKFGMKMGMDFAFSKDDFTFYITMGHAWAF</sequence>
<name>A0ABS1HJE5_9BACT</name>
<evidence type="ECO:0008006" key="3">
    <source>
        <dbReference type="Google" id="ProtNLM"/>
    </source>
</evidence>
<dbReference type="Gene3D" id="2.40.160.50">
    <property type="entry name" value="membrane protein fhac: a member of the omp85/tpsb transporter family"/>
    <property type="match status" value="1"/>
</dbReference>
<evidence type="ECO:0000313" key="1">
    <source>
        <dbReference type="EMBL" id="MBK3517791.1"/>
    </source>
</evidence>
<protein>
    <recommendedName>
        <fullName evidence="3">Bacterial surface antigen (D15) domain-containing protein</fullName>
    </recommendedName>
</protein>
<keyword evidence="2" id="KW-1185">Reference proteome</keyword>
<organism evidence="1 2">
    <name type="scientific">Carboxylicivirga marina</name>
    <dbReference type="NCBI Taxonomy" id="2800988"/>
    <lineage>
        <taxon>Bacteria</taxon>
        <taxon>Pseudomonadati</taxon>
        <taxon>Bacteroidota</taxon>
        <taxon>Bacteroidia</taxon>
        <taxon>Marinilabiliales</taxon>
        <taxon>Marinilabiliaceae</taxon>
        <taxon>Carboxylicivirga</taxon>
    </lineage>
</organism>
<evidence type="ECO:0000313" key="2">
    <source>
        <dbReference type="Proteomes" id="UP000605676"/>
    </source>
</evidence>
<accession>A0ABS1HJE5</accession>
<proteinExistence type="predicted"/>